<comment type="caution">
    <text evidence="2">The sequence shown here is derived from an EMBL/GenBank/DDBJ whole genome shotgun (WGS) entry which is preliminary data.</text>
</comment>
<dbReference type="Gene3D" id="3.30.1310.20">
    <property type="entry name" value="PRTase-like"/>
    <property type="match status" value="1"/>
</dbReference>
<keyword evidence="2" id="KW-0328">Glycosyltransferase</keyword>
<dbReference type="EMBL" id="JBFAKC010000001">
    <property type="protein sequence ID" value="MEV0705961.1"/>
    <property type="molecule type" value="Genomic_DNA"/>
</dbReference>
<keyword evidence="3" id="KW-1185">Reference proteome</keyword>
<evidence type="ECO:0000313" key="2">
    <source>
        <dbReference type="EMBL" id="MEV0705961.1"/>
    </source>
</evidence>
<dbReference type="CDD" id="cd06223">
    <property type="entry name" value="PRTases_typeI"/>
    <property type="match status" value="1"/>
</dbReference>
<evidence type="ECO:0000313" key="3">
    <source>
        <dbReference type="Proteomes" id="UP001551695"/>
    </source>
</evidence>
<name>A0ABV3FL79_9NOCA</name>
<gene>
    <name evidence="2" type="ORF">AB0I48_00170</name>
</gene>
<dbReference type="Pfam" id="PF00156">
    <property type="entry name" value="Pribosyltran"/>
    <property type="match status" value="1"/>
</dbReference>
<protein>
    <submittedName>
        <fullName evidence="2">Phosphoribosyltransferase family protein</fullName>
    </submittedName>
</protein>
<feature type="domain" description="Phosphoribosyltransferase" evidence="1">
    <location>
        <begin position="10"/>
        <end position="179"/>
    </location>
</feature>
<dbReference type="GO" id="GO:0016757">
    <property type="term" value="F:glycosyltransferase activity"/>
    <property type="evidence" value="ECO:0007669"/>
    <property type="project" value="UniProtKB-KW"/>
</dbReference>
<accession>A0ABV3FL79</accession>
<dbReference type="RefSeq" id="WP_357778907.1">
    <property type="nucleotide sequence ID" value="NZ_JBFAKC010000001.1"/>
</dbReference>
<dbReference type="Proteomes" id="UP001551695">
    <property type="component" value="Unassembled WGS sequence"/>
</dbReference>
<dbReference type="InterPro" id="IPR000836">
    <property type="entry name" value="PRTase_dom"/>
</dbReference>
<sequence length="227" mass="24272">MPFHDRRDAGRRLIERLRGFGTGDVVVLGATRGGIPVAYEVANALRAPLDVAVVRKLAVPFQPRLAFGAVGENGIRVIDDEMVLRTFISDQERARVEAEARDDLARSALRYRATHPPIPLNGATAIVVDDGVATGITARAACEVARSQGASRVVLAVPVGSPRAVRVLAGHVDNVVCLETPGLFHSIGQWYQDFEDVTDKMVIELLDRAAPFRGVSGATGYATPPVG</sequence>
<organism evidence="2 3">
    <name type="scientific">Nocardia aurea</name>
    <dbReference type="NCBI Taxonomy" id="2144174"/>
    <lineage>
        <taxon>Bacteria</taxon>
        <taxon>Bacillati</taxon>
        <taxon>Actinomycetota</taxon>
        <taxon>Actinomycetes</taxon>
        <taxon>Mycobacteriales</taxon>
        <taxon>Nocardiaceae</taxon>
        <taxon>Nocardia</taxon>
    </lineage>
</organism>
<dbReference type="SUPFAM" id="SSF53271">
    <property type="entry name" value="PRTase-like"/>
    <property type="match status" value="1"/>
</dbReference>
<proteinExistence type="predicted"/>
<keyword evidence="2" id="KW-0808">Transferase</keyword>
<evidence type="ECO:0000259" key="1">
    <source>
        <dbReference type="Pfam" id="PF00156"/>
    </source>
</evidence>
<reference evidence="2 3" key="1">
    <citation type="submission" date="2024-06" db="EMBL/GenBank/DDBJ databases">
        <title>The Natural Products Discovery Center: Release of the First 8490 Sequenced Strains for Exploring Actinobacteria Biosynthetic Diversity.</title>
        <authorList>
            <person name="Kalkreuter E."/>
            <person name="Kautsar S.A."/>
            <person name="Yang D."/>
            <person name="Bader C.D."/>
            <person name="Teijaro C.N."/>
            <person name="Fluegel L."/>
            <person name="Davis C.M."/>
            <person name="Simpson J.R."/>
            <person name="Lauterbach L."/>
            <person name="Steele A.D."/>
            <person name="Gui C."/>
            <person name="Meng S."/>
            <person name="Li G."/>
            <person name="Viehrig K."/>
            <person name="Ye F."/>
            <person name="Su P."/>
            <person name="Kiefer A.F."/>
            <person name="Nichols A."/>
            <person name="Cepeda A.J."/>
            <person name="Yan W."/>
            <person name="Fan B."/>
            <person name="Jiang Y."/>
            <person name="Adhikari A."/>
            <person name="Zheng C.-J."/>
            <person name="Schuster L."/>
            <person name="Cowan T.M."/>
            <person name="Smanski M.J."/>
            <person name="Chevrette M.G."/>
            <person name="De Carvalho L.P.S."/>
            <person name="Shen B."/>
        </authorList>
    </citation>
    <scope>NUCLEOTIDE SEQUENCE [LARGE SCALE GENOMIC DNA]</scope>
    <source>
        <strain evidence="2 3">NPDC050403</strain>
    </source>
</reference>
<dbReference type="InterPro" id="IPR029057">
    <property type="entry name" value="PRTase-like"/>
</dbReference>
<dbReference type="Gene3D" id="3.40.50.2020">
    <property type="match status" value="1"/>
</dbReference>